<gene>
    <name evidence="3" type="ORF">ACZ87_00060</name>
    <name evidence="2" type="ORF">BBW68_10720</name>
</gene>
<proteinExistence type="inferred from homology"/>
<name>A0A1E7Z003_9GAMM</name>
<sequence>MLRTHTCPTVSPVAREARFSFLPVLFGADYLTAEACIYAYAAKYIRDYDGGEWTFNTLPQGAGYLAPDEDRVTVFNPDNGFVGEMSGDAAGIVVTALVLNHRSWMHDHHDERDACRHYIRRYEQLMSIVATHRESRAIYRALD</sequence>
<dbReference type="EMBL" id="MAYS01000294">
    <property type="protein sequence ID" value="OFC62117.1"/>
    <property type="molecule type" value="Genomic_DNA"/>
</dbReference>
<dbReference type="InterPro" id="IPR004914">
    <property type="entry name" value="Antirestrict"/>
</dbReference>
<dbReference type="InterPro" id="IPR042297">
    <property type="entry name" value="Antirestriction_sf"/>
</dbReference>
<dbReference type="Proteomes" id="UP000244334">
    <property type="component" value="Unassembled WGS sequence"/>
</dbReference>
<dbReference type="Proteomes" id="UP000243534">
    <property type="component" value="Unassembled WGS sequence"/>
</dbReference>
<dbReference type="Gene3D" id="3.30.70.3580">
    <property type="entry name" value="Antirestriction protein"/>
    <property type="match status" value="1"/>
</dbReference>
<dbReference type="RefSeq" id="WP_070134996.1">
    <property type="nucleotide sequence ID" value="NZ_LJAM02000002.1"/>
</dbReference>
<evidence type="ECO:0000313" key="5">
    <source>
        <dbReference type="Proteomes" id="UP000244334"/>
    </source>
</evidence>
<protein>
    <submittedName>
        <fullName evidence="3">Antirestriction family protein</fullName>
    </submittedName>
    <submittedName>
        <fullName evidence="2">Antirestriction protein</fullName>
    </submittedName>
</protein>
<reference evidence="2 4" key="1">
    <citation type="submission" date="2016-07" db="EMBL/GenBank/DDBJ databases">
        <authorList>
            <person name="Yuval B."/>
        </authorList>
    </citation>
    <scope>NUCLEOTIDE SEQUENCE [LARGE SCALE GENOMIC DNA]</scope>
    <source>
        <strain evidence="2 4">IL</strain>
    </source>
</reference>
<accession>A0A1E7Z003</accession>
<reference evidence="3 5" key="2">
    <citation type="submission" date="2018-04" db="EMBL/GenBank/DDBJ databases">
        <title>Genomes of the Obligate Erwinia dacicola and Facultative Enterobacter sp. OLF Endosymbionts of the Olive Fruit fly, Bactrocera oleae.</title>
        <authorList>
            <person name="Estes A.M."/>
            <person name="Hearn D.J."/>
            <person name="Agarwal S."/>
            <person name="Pierson E.A."/>
            <person name="Dunning-Hotopp J.C."/>
        </authorList>
    </citation>
    <scope>NUCLEOTIDE SEQUENCE [LARGE SCALE GENOMIC DNA]</scope>
    <source>
        <strain evidence="3 5">Oroville</strain>
    </source>
</reference>
<evidence type="ECO:0000313" key="3">
    <source>
        <dbReference type="EMBL" id="RAP73110.1"/>
    </source>
</evidence>
<evidence type="ECO:0000256" key="1">
    <source>
        <dbReference type="ARBA" id="ARBA00008618"/>
    </source>
</evidence>
<evidence type="ECO:0000313" key="4">
    <source>
        <dbReference type="Proteomes" id="UP000243534"/>
    </source>
</evidence>
<comment type="similarity">
    <text evidence="1">Belongs to the antirestriction protein family.</text>
</comment>
<dbReference type="Pfam" id="PF03230">
    <property type="entry name" value="Antirestrict"/>
    <property type="match status" value="1"/>
</dbReference>
<dbReference type="OrthoDB" id="1164967at2"/>
<dbReference type="EMBL" id="LJAM02000002">
    <property type="protein sequence ID" value="RAP73110.1"/>
    <property type="molecule type" value="Genomic_DNA"/>
</dbReference>
<organism evidence="2 4">
    <name type="scientific">Candidatus Erwinia dacicola</name>
    <dbReference type="NCBI Taxonomy" id="252393"/>
    <lineage>
        <taxon>Bacteria</taxon>
        <taxon>Pseudomonadati</taxon>
        <taxon>Pseudomonadota</taxon>
        <taxon>Gammaproteobacteria</taxon>
        <taxon>Enterobacterales</taxon>
        <taxon>Erwiniaceae</taxon>
        <taxon>Erwinia</taxon>
    </lineage>
</organism>
<dbReference type="AlphaFoldDB" id="A0A1E7Z003"/>
<keyword evidence="5" id="KW-1185">Reference proteome</keyword>
<evidence type="ECO:0000313" key="2">
    <source>
        <dbReference type="EMBL" id="OFC62117.1"/>
    </source>
</evidence>
<comment type="caution">
    <text evidence="2">The sequence shown here is derived from an EMBL/GenBank/DDBJ whole genome shotgun (WGS) entry which is preliminary data.</text>
</comment>